<dbReference type="GeneID" id="25362410"/>
<organism evidence="2 3">
    <name type="scientific">Aureobasidium subglaciale (strain EXF-2481)</name>
    <name type="common">Aureobasidium pullulans var. subglaciale</name>
    <dbReference type="NCBI Taxonomy" id="1043005"/>
    <lineage>
        <taxon>Eukaryota</taxon>
        <taxon>Fungi</taxon>
        <taxon>Dikarya</taxon>
        <taxon>Ascomycota</taxon>
        <taxon>Pezizomycotina</taxon>
        <taxon>Dothideomycetes</taxon>
        <taxon>Dothideomycetidae</taxon>
        <taxon>Dothideales</taxon>
        <taxon>Saccotheciaceae</taxon>
        <taxon>Aureobasidium</taxon>
    </lineage>
</organism>
<dbReference type="RefSeq" id="XP_013347237.1">
    <property type="nucleotide sequence ID" value="XM_013491783.1"/>
</dbReference>
<name>A0A074YSK7_AURSE</name>
<dbReference type="AlphaFoldDB" id="A0A074YSK7"/>
<keyword evidence="3" id="KW-1185">Reference proteome</keyword>
<evidence type="ECO:0000256" key="1">
    <source>
        <dbReference type="SAM" id="MobiDB-lite"/>
    </source>
</evidence>
<dbReference type="Proteomes" id="UP000030641">
    <property type="component" value="Unassembled WGS sequence"/>
</dbReference>
<sequence length="141" mass="15921">MEQDVYLKNVVKVLLRFPGLVMEPSEIPGVDFQANGDGYSKFPFEDRDPVKPNYPYEKLRDLFALDDDREDSKTVTKRASKRASKRAKNKANKKQKSGRAARSGPRVDEEDDEEQLDENGGAVLDSQDLKLRGEDGEDGQD</sequence>
<feature type="compositionally biased region" description="Basic residues" evidence="1">
    <location>
        <begin position="75"/>
        <end position="99"/>
    </location>
</feature>
<feature type="compositionally biased region" description="Acidic residues" evidence="1">
    <location>
        <begin position="108"/>
        <end position="117"/>
    </location>
</feature>
<proteinExistence type="predicted"/>
<dbReference type="InParanoid" id="A0A074YSK7"/>
<protein>
    <submittedName>
        <fullName evidence="2">Uncharacterized protein</fullName>
    </submittedName>
</protein>
<feature type="region of interest" description="Disordered" evidence="1">
    <location>
        <begin position="67"/>
        <end position="141"/>
    </location>
</feature>
<evidence type="ECO:0000313" key="3">
    <source>
        <dbReference type="Proteomes" id="UP000030641"/>
    </source>
</evidence>
<reference evidence="2 3" key="1">
    <citation type="journal article" date="2014" name="BMC Genomics">
        <title>Genome sequencing of four Aureobasidium pullulans varieties: biotechnological potential, stress tolerance, and description of new species.</title>
        <authorList>
            <person name="Gostin Ar C."/>
            <person name="Ohm R.A."/>
            <person name="Kogej T."/>
            <person name="Sonjak S."/>
            <person name="Turk M."/>
            <person name="Zajc J."/>
            <person name="Zalar P."/>
            <person name="Grube M."/>
            <person name="Sun H."/>
            <person name="Han J."/>
            <person name="Sharma A."/>
            <person name="Chiniquy J."/>
            <person name="Ngan C.Y."/>
            <person name="Lipzen A."/>
            <person name="Barry K."/>
            <person name="Grigoriev I.V."/>
            <person name="Gunde-Cimerman N."/>
        </authorList>
    </citation>
    <scope>NUCLEOTIDE SEQUENCE [LARGE SCALE GENOMIC DNA]</scope>
    <source>
        <strain evidence="2 3">EXF-2481</strain>
    </source>
</reference>
<evidence type="ECO:0000313" key="2">
    <source>
        <dbReference type="EMBL" id="KEQ99109.1"/>
    </source>
</evidence>
<dbReference type="HOGENOM" id="CLU_1824943_0_0_1"/>
<gene>
    <name evidence="2" type="ORF">AUEXF2481DRAFT_1926</name>
</gene>
<dbReference type="EMBL" id="KL584751">
    <property type="protein sequence ID" value="KEQ99109.1"/>
    <property type="molecule type" value="Genomic_DNA"/>
</dbReference>
<dbReference type="OrthoDB" id="10604090at2759"/>
<accession>A0A074YSK7</accession>